<dbReference type="InterPro" id="IPR052209">
    <property type="entry name" value="CbiZ"/>
</dbReference>
<reference evidence="3" key="1">
    <citation type="journal article" date="2019" name="Int. J. Syst. Evol. Microbiol.">
        <title>The Global Catalogue of Microorganisms (GCM) 10K type strain sequencing project: providing services to taxonomists for standard genome sequencing and annotation.</title>
        <authorList>
            <consortium name="The Broad Institute Genomics Platform"/>
            <consortium name="The Broad Institute Genome Sequencing Center for Infectious Disease"/>
            <person name="Wu L."/>
            <person name="Ma J."/>
        </authorList>
    </citation>
    <scope>NUCLEOTIDE SEQUENCE [LARGE SCALE GENOMIC DNA]</scope>
    <source>
        <strain evidence="3">XZYJ18</strain>
    </source>
</reference>
<dbReference type="Pfam" id="PF01955">
    <property type="entry name" value="CbiZ"/>
    <property type="match status" value="1"/>
</dbReference>
<protein>
    <submittedName>
        <fullName evidence="2">Adenosylcobinamide amidohydrolase</fullName>
    </submittedName>
</protein>
<evidence type="ECO:0000313" key="3">
    <source>
        <dbReference type="Proteomes" id="UP001595923"/>
    </source>
</evidence>
<organism evidence="2 3">
    <name type="scientific">Nocardiopsis mangrovi</name>
    <dbReference type="NCBI Taxonomy" id="1179818"/>
    <lineage>
        <taxon>Bacteria</taxon>
        <taxon>Bacillati</taxon>
        <taxon>Actinomycetota</taxon>
        <taxon>Actinomycetes</taxon>
        <taxon>Streptosporangiales</taxon>
        <taxon>Nocardiopsidaceae</taxon>
        <taxon>Nocardiopsis</taxon>
    </lineage>
</organism>
<name>A0ABV9DUM8_9ACTN</name>
<dbReference type="InterPro" id="IPR002808">
    <property type="entry name" value="AdoCbi_amidolase"/>
</dbReference>
<dbReference type="PANTHER" id="PTHR35336">
    <property type="entry name" value="ADENOSYLCOBINAMIDE AMIDOHYDROLASE"/>
    <property type="match status" value="1"/>
</dbReference>
<keyword evidence="3" id="KW-1185">Reference proteome</keyword>
<proteinExistence type="predicted"/>
<evidence type="ECO:0000313" key="2">
    <source>
        <dbReference type="EMBL" id="MFC4562432.1"/>
    </source>
</evidence>
<dbReference type="RefSeq" id="WP_378573649.1">
    <property type="nucleotide sequence ID" value="NZ_JBHSFQ010000008.1"/>
</dbReference>
<feature type="region of interest" description="Disordered" evidence="1">
    <location>
        <begin position="1"/>
        <end position="20"/>
    </location>
</feature>
<comment type="caution">
    <text evidence="2">The sequence shown here is derived from an EMBL/GenBank/DDBJ whole genome shotgun (WGS) entry which is preliminary data.</text>
</comment>
<gene>
    <name evidence="2" type="ORF">ACFO4E_11265</name>
</gene>
<dbReference type="EMBL" id="JBHSFQ010000008">
    <property type="protein sequence ID" value="MFC4562432.1"/>
    <property type="molecule type" value="Genomic_DNA"/>
</dbReference>
<accession>A0ABV9DUM8</accession>
<dbReference type="PANTHER" id="PTHR35336:SF5">
    <property type="entry name" value="ADENOSYLCOBINAMIDE AMIDOHYDROLASE"/>
    <property type="match status" value="1"/>
</dbReference>
<sequence length="256" mass="25485">MRVSETCRNGEPGEPGEPTVRAGGGLLDCALYRRVEDGAVLGALVWDAGAGWRMLSSGVLGGGLGTRSFVVNAQVAHGYRRMDPADHLGEIAAAAGVRGAGVGLLTAAEVGEAGSGADGGVEAVATAGIGRPTWAAADPVLDEARLGVPGSAPEPGTINIVVAIPAALSDAALVNVATTVTEAKVQAVMSAGFACTGTASDALCVAVRDPARRRAPGPTAEFGGPRSYWGARAARAVHAAVHQAARRYAARATAGS</sequence>
<evidence type="ECO:0000256" key="1">
    <source>
        <dbReference type="SAM" id="MobiDB-lite"/>
    </source>
</evidence>
<dbReference type="Proteomes" id="UP001595923">
    <property type="component" value="Unassembled WGS sequence"/>
</dbReference>